<evidence type="ECO:0000259" key="13">
    <source>
        <dbReference type="Pfam" id="PF00593"/>
    </source>
</evidence>
<comment type="subcellular location">
    <subcellularLocation>
        <location evidence="1 11">Cell outer membrane</location>
        <topology evidence="1 11">Multi-pass membrane protein</topology>
    </subcellularLocation>
</comment>
<dbReference type="Pfam" id="PF00593">
    <property type="entry name" value="TonB_dep_Rec_b-barrel"/>
    <property type="match status" value="1"/>
</dbReference>
<evidence type="ECO:0000259" key="14">
    <source>
        <dbReference type="Pfam" id="PF07715"/>
    </source>
</evidence>
<evidence type="ECO:0000256" key="8">
    <source>
        <dbReference type="ARBA" id="ARBA00023077"/>
    </source>
</evidence>
<evidence type="ECO:0000256" key="7">
    <source>
        <dbReference type="ARBA" id="ARBA00023065"/>
    </source>
</evidence>
<evidence type="ECO:0000256" key="9">
    <source>
        <dbReference type="ARBA" id="ARBA00023136"/>
    </source>
</evidence>
<dbReference type="EMBL" id="BMCT01000011">
    <property type="protein sequence ID" value="GGF86221.1"/>
    <property type="molecule type" value="Genomic_DNA"/>
</dbReference>
<evidence type="ECO:0000256" key="12">
    <source>
        <dbReference type="RuleBase" id="RU003357"/>
    </source>
</evidence>
<evidence type="ECO:0000256" key="3">
    <source>
        <dbReference type="ARBA" id="ARBA00022452"/>
    </source>
</evidence>
<proteinExistence type="inferred from homology"/>
<reference evidence="15" key="1">
    <citation type="journal article" date="2014" name="Int. J. Syst. Evol. Microbiol.">
        <title>Complete genome sequence of Corynebacterium casei LMG S-19264T (=DSM 44701T), isolated from a smear-ripened cheese.</title>
        <authorList>
            <consortium name="US DOE Joint Genome Institute (JGI-PGF)"/>
            <person name="Walter F."/>
            <person name="Albersmeier A."/>
            <person name="Kalinowski J."/>
            <person name="Ruckert C."/>
        </authorList>
    </citation>
    <scope>NUCLEOTIDE SEQUENCE</scope>
    <source>
        <strain evidence="15">CCM 7897</strain>
    </source>
</reference>
<evidence type="ECO:0000256" key="4">
    <source>
        <dbReference type="ARBA" id="ARBA00022496"/>
    </source>
</evidence>
<accession>A0A917FI02</accession>
<dbReference type="GO" id="GO:0006826">
    <property type="term" value="P:iron ion transport"/>
    <property type="evidence" value="ECO:0007669"/>
    <property type="project" value="UniProtKB-KW"/>
</dbReference>
<dbReference type="GO" id="GO:0009279">
    <property type="term" value="C:cell outer membrane"/>
    <property type="evidence" value="ECO:0007669"/>
    <property type="project" value="UniProtKB-SubCell"/>
</dbReference>
<feature type="domain" description="TonB-dependent receptor plug" evidence="14">
    <location>
        <begin position="76"/>
        <end position="184"/>
    </location>
</feature>
<dbReference type="PANTHER" id="PTHR32552:SF81">
    <property type="entry name" value="TONB-DEPENDENT OUTER MEMBRANE RECEPTOR"/>
    <property type="match status" value="1"/>
</dbReference>
<dbReference type="PANTHER" id="PTHR32552">
    <property type="entry name" value="FERRICHROME IRON RECEPTOR-RELATED"/>
    <property type="match status" value="1"/>
</dbReference>
<dbReference type="SUPFAM" id="SSF56935">
    <property type="entry name" value="Porins"/>
    <property type="match status" value="1"/>
</dbReference>
<dbReference type="PROSITE" id="PS52016">
    <property type="entry name" value="TONB_DEPENDENT_REC_3"/>
    <property type="match status" value="1"/>
</dbReference>
<comment type="similarity">
    <text evidence="11 12">Belongs to the TonB-dependent receptor family.</text>
</comment>
<name>A0A917FI02_9HYPH</name>
<dbReference type="InterPro" id="IPR039426">
    <property type="entry name" value="TonB-dep_rcpt-like"/>
</dbReference>
<evidence type="ECO:0000256" key="2">
    <source>
        <dbReference type="ARBA" id="ARBA00022448"/>
    </source>
</evidence>
<comment type="caution">
    <text evidence="15">The sequence shown here is derived from an EMBL/GenBank/DDBJ whole genome shotgun (WGS) entry which is preliminary data.</text>
</comment>
<evidence type="ECO:0000256" key="6">
    <source>
        <dbReference type="ARBA" id="ARBA00023004"/>
    </source>
</evidence>
<dbReference type="InterPro" id="IPR000531">
    <property type="entry name" value="Beta-barrel_TonB"/>
</dbReference>
<keyword evidence="7" id="KW-0406">Ion transport</keyword>
<dbReference type="InterPro" id="IPR036942">
    <property type="entry name" value="Beta-barrel_TonB_sf"/>
</dbReference>
<sequence>MEFPARGGRRGRNAGQNGVAAAVQGRSCLHLHLLCGVAVILSMGAGSARAQQLAEDGSILLDVVSVEARRYGEDALSVPISLSVVSGAQLESERVSVMEDLSDRVPNLLIPNYGDDPRTAQPIIRGIGTLSTMLSPDNSTAPTIIDGVPMPAFAANAQLLDIGQVEVLRGPQGTLFGRNSTGGAINVISVLPDGKPGGMLITEVGTDSALKGEMSFGGAITDTLYSRFSARYQRRGAYVTNDHPGADDIGAMDVGAFKSSWRWLPSLGTEIRVTAGYEKYNGDTGYPYLLRDNNAYQQTPVFERDLMYLTVNGSHDFEHFTLKTVTGVTYYDIYNWTDNSDGYVNSATFGAYGMPVPVSAYTFDGDYNVTGQRETQLYQEVRLQSLENALTKWVLGGVISYNDFTENVYGSSSMSASINGTRDVNLKGTSAALFFDVAQPFAERFEIGFGMRYTHDRKSIDATYLSNGFPGTVAAYAQDAARNFDLLSGRLSLSYKLTDDSLIYASLNRGTKAGGYPRFTGNAAIGEPEQGYDATTVWAYELGTKARIRETGTSFSAALFYNDVSDEAIFGYDALTASFPIENFDLKTYGVEGEVQQELAHGFGLSAGFALTHAEITGVPLNSVLPATVGNEVPNVPLWSGNIRLTYQGQTGFMGFDAARLNGYLAYRYVGERAGDTANTFDLDPQHIIDARLGVKTGRMEVYAYGENLVGELLEQQGANMTGSINSVLVSRGRVLGLGVATTF</sequence>
<keyword evidence="3 11" id="KW-1134">Transmembrane beta strand</keyword>
<dbReference type="Gene3D" id="2.40.170.20">
    <property type="entry name" value="TonB-dependent receptor, beta-barrel domain"/>
    <property type="match status" value="1"/>
</dbReference>
<evidence type="ECO:0000313" key="16">
    <source>
        <dbReference type="Proteomes" id="UP000606044"/>
    </source>
</evidence>
<dbReference type="AlphaFoldDB" id="A0A917FI02"/>
<keyword evidence="8 12" id="KW-0798">TonB box</keyword>
<gene>
    <name evidence="15" type="ORF">GCM10007301_52650</name>
</gene>
<keyword evidence="6" id="KW-0408">Iron</keyword>
<keyword evidence="2 11" id="KW-0813">Transport</keyword>
<keyword evidence="5 11" id="KW-0812">Transmembrane</keyword>
<evidence type="ECO:0000256" key="5">
    <source>
        <dbReference type="ARBA" id="ARBA00022692"/>
    </source>
</evidence>
<evidence type="ECO:0000256" key="11">
    <source>
        <dbReference type="PROSITE-ProRule" id="PRU01360"/>
    </source>
</evidence>
<keyword evidence="10 11" id="KW-0998">Cell outer membrane</keyword>
<feature type="domain" description="TonB-dependent receptor-like beta-barrel" evidence="13">
    <location>
        <begin position="266"/>
        <end position="709"/>
    </location>
</feature>
<dbReference type="Proteomes" id="UP000606044">
    <property type="component" value="Unassembled WGS sequence"/>
</dbReference>
<evidence type="ECO:0000313" key="15">
    <source>
        <dbReference type="EMBL" id="GGF86221.1"/>
    </source>
</evidence>
<organism evidence="15 16">
    <name type="scientific">Azorhizobium oxalatiphilum</name>
    <dbReference type="NCBI Taxonomy" id="980631"/>
    <lineage>
        <taxon>Bacteria</taxon>
        <taxon>Pseudomonadati</taxon>
        <taxon>Pseudomonadota</taxon>
        <taxon>Alphaproteobacteria</taxon>
        <taxon>Hyphomicrobiales</taxon>
        <taxon>Xanthobacteraceae</taxon>
        <taxon>Azorhizobium</taxon>
    </lineage>
</organism>
<reference evidence="15" key="2">
    <citation type="submission" date="2020-09" db="EMBL/GenBank/DDBJ databases">
        <authorList>
            <person name="Sun Q."/>
            <person name="Sedlacek I."/>
        </authorList>
    </citation>
    <scope>NUCLEOTIDE SEQUENCE</scope>
    <source>
        <strain evidence="15">CCM 7897</strain>
    </source>
</reference>
<evidence type="ECO:0000256" key="10">
    <source>
        <dbReference type="ARBA" id="ARBA00023237"/>
    </source>
</evidence>
<dbReference type="InterPro" id="IPR012910">
    <property type="entry name" value="Plug_dom"/>
</dbReference>
<keyword evidence="15" id="KW-0675">Receptor</keyword>
<keyword evidence="16" id="KW-1185">Reference proteome</keyword>
<keyword evidence="9 11" id="KW-0472">Membrane</keyword>
<dbReference type="Pfam" id="PF07715">
    <property type="entry name" value="Plug"/>
    <property type="match status" value="1"/>
</dbReference>
<protein>
    <submittedName>
        <fullName evidence="15">TonB-dependent receptor</fullName>
    </submittedName>
</protein>
<keyword evidence="4" id="KW-0410">Iron transport</keyword>
<evidence type="ECO:0000256" key="1">
    <source>
        <dbReference type="ARBA" id="ARBA00004571"/>
    </source>
</evidence>